<dbReference type="GO" id="GO:0008198">
    <property type="term" value="F:ferrous iron binding"/>
    <property type="evidence" value="ECO:0007669"/>
    <property type="project" value="InterPro"/>
</dbReference>
<gene>
    <name evidence="7" type="ORF">BK138_33790</name>
</gene>
<feature type="domain" description="Extradiol ring-cleavage dioxygenase class III enzyme subunit B" evidence="6">
    <location>
        <begin position="5"/>
        <end position="245"/>
    </location>
</feature>
<keyword evidence="5" id="KW-0560">Oxidoreductase</keyword>
<comment type="caution">
    <text evidence="7">The sequence shown here is derived from an EMBL/GenBank/DDBJ whole genome shotgun (WGS) entry which is preliminary data.</text>
</comment>
<keyword evidence="3" id="KW-0479">Metal-binding</keyword>
<dbReference type="SUPFAM" id="SSF53213">
    <property type="entry name" value="LigB-like"/>
    <property type="match status" value="1"/>
</dbReference>
<evidence type="ECO:0000256" key="3">
    <source>
        <dbReference type="ARBA" id="ARBA00022723"/>
    </source>
</evidence>
<evidence type="ECO:0000313" key="8">
    <source>
        <dbReference type="Proteomes" id="UP000187172"/>
    </source>
</evidence>
<dbReference type="CDD" id="cd07363">
    <property type="entry name" value="45_DOPA_Dioxygenase"/>
    <property type="match status" value="1"/>
</dbReference>
<dbReference type="GO" id="GO:0016702">
    <property type="term" value="F:oxidoreductase activity, acting on single donors with incorporation of molecular oxygen, incorporation of two atoms of oxygen"/>
    <property type="evidence" value="ECO:0007669"/>
    <property type="project" value="UniProtKB-ARBA"/>
</dbReference>
<evidence type="ECO:0000256" key="1">
    <source>
        <dbReference type="ARBA" id="ARBA00001947"/>
    </source>
</evidence>
<evidence type="ECO:0000313" key="7">
    <source>
        <dbReference type="EMBL" id="OMF45561.1"/>
    </source>
</evidence>
<dbReference type="STRING" id="297318.BK138_33790"/>
<keyword evidence="8" id="KW-1185">Reference proteome</keyword>
<proteinExistence type="inferred from homology"/>
<dbReference type="EMBL" id="MRTP01000023">
    <property type="protein sequence ID" value="OMF45561.1"/>
    <property type="molecule type" value="Genomic_DNA"/>
</dbReference>
<evidence type="ECO:0000256" key="2">
    <source>
        <dbReference type="ARBA" id="ARBA00007581"/>
    </source>
</evidence>
<keyword evidence="7" id="KW-0223">Dioxygenase</keyword>
<evidence type="ECO:0000256" key="5">
    <source>
        <dbReference type="ARBA" id="ARBA00023002"/>
    </source>
</evidence>
<dbReference type="PIRSF" id="PIRSF006157">
    <property type="entry name" value="Doxgns_DODA"/>
    <property type="match status" value="1"/>
</dbReference>
<dbReference type="InterPro" id="IPR004183">
    <property type="entry name" value="Xdiol_dOase_suB"/>
</dbReference>
<name>A0A1R1E194_9BACL</name>
<evidence type="ECO:0000259" key="6">
    <source>
        <dbReference type="Pfam" id="PF02900"/>
    </source>
</evidence>
<dbReference type="GO" id="GO:0008270">
    <property type="term" value="F:zinc ion binding"/>
    <property type="evidence" value="ECO:0007669"/>
    <property type="project" value="InterPro"/>
</dbReference>
<sequence length="260" mass="29228">MTLPALFVAHGSPMLALEDHEYSRFLESLGRELPAPEAIVVFSAHWDSPEQSMTVDESHDTMHDFYGFPEAMYELRYPAKGSAAVTQRIASLFEAGNLHYEPVLGRGLDHGAWVILSKMYPNADIPVIELSVDSRRSPEEQYAIGAMLKELRQDNVLIIGSGGLVHNLRLISQTDEPEAWAVEFDEWIARNLETWNLKELFNYDKKAPHAREAVPSYGTEHFAPLFYAMGAASDEAKAKRLIQTYQYGSLSLNCWMFGGS</sequence>
<comment type="cofactor">
    <cofactor evidence="1">
        <name>Zn(2+)</name>
        <dbReference type="ChEBI" id="CHEBI:29105"/>
    </cofactor>
</comment>
<keyword evidence="4" id="KW-0862">Zinc</keyword>
<evidence type="ECO:0000256" key="4">
    <source>
        <dbReference type="ARBA" id="ARBA00022833"/>
    </source>
</evidence>
<reference evidence="7 8" key="1">
    <citation type="submission" date="2016-11" db="EMBL/GenBank/DDBJ databases">
        <title>Paenibacillus species isolates.</title>
        <authorList>
            <person name="Beno S.M."/>
        </authorList>
    </citation>
    <scope>NUCLEOTIDE SEQUENCE [LARGE SCALE GENOMIC DNA]</scope>
    <source>
        <strain evidence="7 8">FSL R5-0378</strain>
    </source>
</reference>
<dbReference type="InterPro" id="IPR014436">
    <property type="entry name" value="Extradiol_dOase_DODA"/>
</dbReference>
<accession>A0A1R1E194</accession>
<dbReference type="PANTHER" id="PTHR30096">
    <property type="entry name" value="4,5-DOPA DIOXYGENASE EXTRADIOL-LIKE PROTEIN"/>
    <property type="match status" value="1"/>
</dbReference>
<dbReference type="RefSeq" id="WP_076176788.1">
    <property type="nucleotide sequence ID" value="NZ_MRTP01000023.1"/>
</dbReference>
<dbReference type="PANTHER" id="PTHR30096:SF0">
    <property type="entry name" value="4,5-DOPA DIOXYGENASE EXTRADIOL-LIKE PROTEIN"/>
    <property type="match status" value="1"/>
</dbReference>
<dbReference type="Proteomes" id="UP000187172">
    <property type="component" value="Unassembled WGS sequence"/>
</dbReference>
<organism evidence="7 8">
    <name type="scientific">Paenibacillus rhizosphaerae</name>
    <dbReference type="NCBI Taxonomy" id="297318"/>
    <lineage>
        <taxon>Bacteria</taxon>
        <taxon>Bacillati</taxon>
        <taxon>Bacillota</taxon>
        <taxon>Bacilli</taxon>
        <taxon>Bacillales</taxon>
        <taxon>Paenibacillaceae</taxon>
        <taxon>Paenibacillus</taxon>
    </lineage>
</organism>
<dbReference type="AlphaFoldDB" id="A0A1R1E194"/>
<dbReference type="Pfam" id="PF02900">
    <property type="entry name" value="LigB"/>
    <property type="match status" value="1"/>
</dbReference>
<dbReference type="Gene3D" id="3.40.830.10">
    <property type="entry name" value="LigB-like"/>
    <property type="match status" value="1"/>
</dbReference>
<protein>
    <submittedName>
        <fullName evidence="7">Dioxygenase</fullName>
    </submittedName>
</protein>
<comment type="similarity">
    <text evidence="2">Belongs to the DODA-type extradiol aromatic ring-opening dioxygenase family.</text>
</comment>